<sequence length="179" mass="20778">MNPEELNKREQEKIKNVEDVEVAEPVEDTAELLKEVESNVRDIKEEELKNPEKIASLKEKIEEEIPMAEAVEDGEGYSQDIKELGDILMREQDERNSHNFIKQAWDNFSVKGSTSQEKDDNRIRERVGSEKYEAVKKYIHETRIAQDKAENPEQWDENGNFVPKKVSLRGMIKKTFGGQ</sequence>
<comment type="caution">
    <text evidence="1">The sequence shown here is derived from an EMBL/GenBank/DDBJ whole genome shotgun (WGS) entry which is preliminary data.</text>
</comment>
<dbReference type="Proteomes" id="UP000178774">
    <property type="component" value="Unassembled WGS sequence"/>
</dbReference>
<protein>
    <submittedName>
        <fullName evidence="1">Uncharacterized protein</fullName>
    </submittedName>
</protein>
<dbReference type="EMBL" id="MHOP01000010">
    <property type="protein sequence ID" value="OGZ66092.1"/>
    <property type="molecule type" value="Genomic_DNA"/>
</dbReference>
<accession>A0A1G2HU92</accession>
<evidence type="ECO:0000313" key="1">
    <source>
        <dbReference type="EMBL" id="OGZ66092.1"/>
    </source>
</evidence>
<organism evidence="1 2">
    <name type="scientific">Candidatus Staskawiczbacteria bacterium RIFCSPHIGHO2_01_FULL_41_41</name>
    <dbReference type="NCBI Taxonomy" id="1802203"/>
    <lineage>
        <taxon>Bacteria</taxon>
        <taxon>Candidatus Staskawicziibacteriota</taxon>
    </lineage>
</organism>
<name>A0A1G2HU92_9BACT</name>
<gene>
    <name evidence="1" type="ORF">A2822_04925</name>
</gene>
<dbReference type="AlphaFoldDB" id="A0A1G2HU92"/>
<reference evidence="1 2" key="1">
    <citation type="journal article" date="2016" name="Nat. Commun.">
        <title>Thousands of microbial genomes shed light on interconnected biogeochemical processes in an aquifer system.</title>
        <authorList>
            <person name="Anantharaman K."/>
            <person name="Brown C.T."/>
            <person name="Hug L.A."/>
            <person name="Sharon I."/>
            <person name="Castelle C.J."/>
            <person name="Probst A.J."/>
            <person name="Thomas B.C."/>
            <person name="Singh A."/>
            <person name="Wilkins M.J."/>
            <person name="Karaoz U."/>
            <person name="Brodie E.L."/>
            <person name="Williams K.H."/>
            <person name="Hubbard S.S."/>
            <person name="Banfield J.F."/>
        </authorList>
    </citation>
    <scope>NUCLEOTIDE SEQUENCE [LARGE SCALE GENOMIC DNA]</scope>
</reference>
<proteinExistence type="predicted"/>
<evidence type="ECO:0000313" key="2">
    <source>
        <dbReference type="Proteomes" id="UP000178774"/>
    </source>
</evidence>